<organism evidence="1 2">
    <name type="scientific">Naganishia cerealis</name>
    <dbReference type="NCBI Taxonomy" id="610337"/>
    <lineage>
        <taxon>Eukaryota</taxon>
        <taxon>Fungi</taxon>
        <taxon>Dikarya</taxon>
        <taxon>Basidiomycota</taxon>
        <taxon>Agaricomycotina</taxon>
        <taxon>Tremellomycetes</taxon>
        <taxon>Filobasidiales</taxon>
        <taxon>Filobasidiaceae</taxon>
        <taxon>Naganishia</taxon>
    </lineage>
</organism>
<gene>
    <name evidence="1" type="ORF">QFC19_007119</name>
</gene>
<evidence type="ECO:0000313" key="2">
    <source>
        <dbReference type="Proteomes" id="UP001241377"/>
    </source>
</evidence>
<proteinExistence type="predicted"/>
<accession>A0ACC2VDE8</accession>
<sequence length="141" mass="15822">MESSYAEVGQQGEALQQKPKLCAVHLVEENTGNLSKSKSAKKSHAPPGWRKRTFQVTAPKNARIKKGDEIVFAYGPHSDETLFAEYGFVPLEGENPWNEVHVDDLINTTWRKRESATMVALKREVLDMNGYLEFVASTSLL</sequence>
<keyword evidence="2" id="KW-1185">Reference proteome</keyword>
<reference evidence="1" key="1">
    <citation type="submission" date="2023-04" db="EMBL/GenBank/DDBJ databases">
        <title>Draft Genome sequencing of Naganishia species isolated from polar environments using Oxford Nanopore Technology.</title>
        <authorList>
            <person name="Leo P."/>
            <person name="Venkateswaran K."/>
        </authorList>
    </citation>
    <scope>NUCLEOTIDE SEQUENCE</scope>
    <source>
        <strain evidence="1">MNA-CCFEE 5261</strain>
    </source>
</reference>
<dbReference type="EMBL" id="JASBWR010000092">
    <property type="protein sequence ID" value="KAJ9096587.1"/>
    <property type="molecule type" value="Genomic_DNA"/>
</dbReference>
<name>A0ACC2VDE8_9TREE</name>
<evidence type="ECO:0000313" key="1">
    <source>
        <dbReference type="EMBL" id="KAJ9096587.1"/>
    </source>
</evidence>
<comment type="caution">
    <text evidence="1">The sequence shown here is derived from an EMBL/GenBank/DDBJ whole genome shotgun (WGS) entry which is preliminary data.</text>
</comment>
<protein>
    <submittedName>
        <fullName evidence="1">Uncharacterized protein</fullName>
    </submittedName>
</protein>
<dbReference type="Proteomes" id="UP001241377">
    <property type="component" value="Unassembled WGS sequence"/>
</dbReference>